<dbReference type="Gene3D" id="1.10.3630.10">
    <property type="entry name" value="yeast vps74-n-term truncation variant domain like"/>
    <property type="match status" value="1"/>
</dbReference>
<dbReference type="Proteomes" id="UP001152795">
    <property type="component" value="Unassembled WGS sequence"/>
</dbReference>
<comment type="caution">
    <text evidence="1">The sequence shown here is derived from an EMBL/GenBank/DDBJ whole genome shotgun (WGS) entry which is preliminary data.</text>
</comment>
<accession>A0A7D9D5Q4</accession>
<organism evidence="1 2">
    <name type="scientific">Paramuricea clavata</name>
    <name type="common">Red gorgonian</name>
    <name type="synonym">Violescent sea-whip</name>
    <dbReference type="NCBI Taxonomy" id="317549"/>
    <lineage>
        <taxon>Eukaryota</taxon>
        <taxon>Metazoa</taxon>
        <taxon>Cnidaria</taxon>
        <taxon>Anthozoa</taxon>
        <taxon>Octocorallia</taxon>
        <taxon>Malacalcyonacea</taxon>
        <taxon>Plexauridae</taxon>
        <taxon>Paramuricea</taxon>
    </lineage>
</organism>
<reference evidence="1" key="1">
    <citation type="submission" date="2020-04" db="EMBL/GenBank/DDBJ databases">
        <authorList>
            <person name="Alioto T."/>
            <person name="Alioto T."/>
            <person name="Gomez Garrido J."/>
        </authorList>
    </citation>
    <scope>NUCLEOTIDE SEQUENCE</scope>
    <source>
        <strain evidence="1">A484AB</strain>
    </source>
</reference>
<gene>
    <name evidence="1" type="ORF">PACLA_8A025711</name>
</gene>
<evidence type="ECO:0000313" key="2">
    <source>
        <dbReference type="Proteomes" id="UP001152795"/>
    </source>
</evidence>
<dbReference type="InterPro" id="IPR038261">
    <property type="entry name" value="GPP34-like_sf"/>
</dbReference>
<sequence length="261" mass="30270">MLNLKRFVSYGKRRQIADEFSSKIEEIIHSQLFHAGELIISKHKVTLSQACVLLWRDWFTGDVDGLWTDSSRLAAAYACILLELIALGKISCKRQDVLGKTTISLKIVDRDMTNSYLDQAAFSHLLKLDKTEQDMTLHDCLLQAMKWKCCTRKNCASLTLESLDELKILRRDGECCGFNRLYRTVDLEPYALLEKEIRMIVLKSKPPDCYMRILLTLVNISDSYVPKRNKLLKRFFTKNEYLTAVERLQALANDWSYETKK</sequence>
<keyword evidence="2" id="KW-1185">Reference proteome</keyword>
<protein>
    <submittedName>
        <fullName evidence="1">Uncharacterized protein</fullName>
    </submittedName>
</protein>
<dbReference type="EMBL" id="CACRXK020000015">
    <property type="protein sequence ID" value="CAB3976811.1"/>
    <property type="molecule type" value="Genomic_DNA"/>
</dbReference>
<proteinExistence type="predicted"/>
<evidence type="ECO:0000313" key="1">
    <source>
        <dbReference type="EMBL" id="CAB3976811.1"/>
    </source>
</evidence>
<name>A0A7D9D5Q4_PARCT</name>
<dbReference type="AlphaFoldDB" id="A0A7D9D5Q4"/>
<dbReference type="OrthoDB" id="10299563at2759"/>